<gene>
    <name evidence="1" type="ORF">PVK06_026505</name>
</gene>
<comment type="caution">
    <text evidence="1">The sequence shown here is derived from an EMBL/GenBank/DDBJ whole genome shotgun (WGS) entry which is preliminary data.</text>
</comment>
<proteinExistence type="predicted"/>
<reference evidence="1 2" key="1">
    <citation type="submission" date="2023-03" db="EMBL/GenBank/DDBJ databases">
        <title>WGS of Gossypium arboreum.</title>
        <authorList>
            <person name="Yu D."/>
        </authorList>
    </citation>
    <scope>NUCLEOTIDE SEQUENCE [LARGE SCALE GENOMIC DNA]</scope>
    <source>
        <tissue evidence="1">Leaf</tissue>
    </source>
</reference>
<dbReference type="EMBL" id="JARKNE010000008">
    <property type="protein sequence ID" value="KAK5811183.1"/>
    <property type="molecule type" value="Genomic_DNA"/>
</dbReference>
<organism evidence="1 2">
    <name type="scientific">Gossypium arboreum</name>
    <name type="common">Tree cotton</name>
    <name type="synonym">Gossypium nanking</name>
    <dbReference type="NCBI Taxonomy" id="29729"/>
    <lineage>
        <taxon>Eukaryota</taxon>
        <taxon>Viridiplantae</taxon>
        <taxon>Streptophyta</taxon>
        <taxon>Embryophyta</taxon>
        <taxon>Tracheophyta</taxon>
        <taxon>Spermatophyta</taxon>
        <taxon>Magnoliopsida</taxon>
        <taxon>eudicotyledons</taxon>
        <taxon>Gunneridae</taxon>
        <taxon>Pentapetalae</taxon>
        <taxon>rosids</taxon>
        <taxon>malvids</taxon>
        <taxon>Malvales</taxon>
        <taxon>Malvaceae</taxon>
        <taxon>Malvoideae</taxon>
        <taxon>Gossypium</taxon>
    </lineage>
</organism>
<dbReference type="Proteomes" id="UP001358586">
    <property type="component" value="Chromosome 8"/>
</dbReference>
<keyword evidence="2" id="KW-1185">Reference proteome</keyword>
<evidence type="ECO:0000313" key="2">
    <source>
        <dbReference type="Proteomes" id="UP001358586"/>
    </source>
</evidence>
<evidence type="ECO:0000313" key="1">
    <source>
        <dbReference type="EMBL" id="KAK5811183.1"/>
    </source>
</evidence>
<protein>
    <submittedName>
        <fullName evidence="1">Uncharacterized protein</fullName>
    </submittedName>
</protein>
<sequence length="116" mass="12179">MSLNGFRDPSFTTCVGLSYGDTFISGNVCSIVANEAALSLATVVDSMTAVGPLFHVCPRTLVSADYMAAASCGAIGCFKDEVIGSVQQTTMVTVESWDYRCQRGEESCGTTLTNGI</sequence>
<accession>A0ABR0NXV1</accession>
<name>A0ABR0NXV1_GOSAR</name>